<organism evidence="2">
    <name type="scientific">Rhizophora mucronata</name>
    <name type="common">Asiatic mangrove</name>
    <dbReference type="NCBI Taxonomy" id="61149"/>
    <lineage>
        <taxon>Eukaryota</taxon>
        <taxon>Viridiplantae</taxon>
        <taxon>Streptophyta</taxon>
        <taxon>Embryophyta</taxon>
        <taxon>Tracheophyta</taxon>
        <taxon>Spermatophyta</taxon>
        <taxon>Magnoliopsida</taxon>
        <taxon>eudicotyledons</taxon>
        <taxon>Gunneridae</taxon>
        <taxon>Pentapetalae</taxon>
        <taxon>rosids</taxon>
        <taxon>fabids</taxon>
        <taxon>Malpighiales</taxon>
        <taxon>Rhizophoraceae</taxon>
        <taxon>Rhizophora</taxon>
    </lineage>
</organism>
<dbReference type="EMBL" id="GGEC01011768">
    <property type="protein sequence ID" value="MBW92251.1"/>
    <property type="molecule type" value="Transcribed_RNA"/>
</dbReference>
<name>A0A2P2JFI8_RHIMU</name>
<accession>A0A2P2JFI8</accession>
<keyword evidence="1" id="KW-1133">Transmembrane helix</keyword>
<feature type="transmembrane region" description="Helical" evidence="1">
    <location>
        <begin position="57"/>
        <end position="77"/>
    </location>
</feature>
<protein>
    <submittedName>
        <fullName evidence="2">Uncharacterized protein</fullName>
    </submittedName>
</protein>
<proteinExistence type="predicted"/>
<reference evidence="2" key="1">
    <citation type="submission" date="2018-02" db="EMBL/GenBank/DDBJ databases">
        <title>Rhizophora mucronata_Transcriptome.</title>
        <authorList>
            <person name="Meera S.P."/>
            <person name="Sreeshan A."/>
            <person name="Augustine A."/>
        </authorList>
    </citation>
    <scope>NUCLEOTIDE SEQUENCE</scope>
    <source>
        <tissue evidence="2">Leaf</tissue>
    </source>
</reference>
<keyword evidence="1" id="KW-0472">Membrane</keyword>
<keyword evidence="1" id="KW-0812">Transmembrane</keyword>
<evidence type="ECO:0000256" key="1">
    <source>
        <dbReference type="SAM" id="Phobius"/>
    </source>
</evidence>
<sequence>MSGVLELSYIFYFVVSHLSGQKLNKEWHRQFSALSLISRGTPGLKFLIMQRTLSRKCLILILSYGSLLSKCLSILGYKMSQRLQMFHWVRL</sequence>
<evidence type="ECO:0000313" key="2">
    <source>
        <dbReference type="EMBL" id="MBW92251.1"/>
    </source>
</evidence>
<dbReference type="AlphaFoldDB" id="A0A2P2JFI8"/>